<evidence type="ECO:0000313" key="2">
    <source>
        <dbReference type="EMBL" id="CAG2253939.1"/>
    </source>
</evidence>
<dbReference type="EMBL" id="CAJPWZ010003192">
    <property type="protein sequence ID" value="CAG2253939.1"/>
    <property type="molecule type" value="Genomic_DNA"/>
</dbReference>
<reference evidence="2" key="1">
    <citation type="submission" date="2021-03" db="EMBL/GenBank/DDBJ databases">
        <authorList>
            <person name="Bekaert M."/>
        </authorList>
    </citation>
    <scope>NUCLEOTIDE SEQUENCE</scope>
</reference>
<dbReference type="AlphaFoldDB" id="A0A8S3V9R8"/>
<proteinExistence type="predicted"/>
<organism evidence="2 3">
    <name type="scientific">Mytilus edulis</name>
    <name type="common">Blue mussel</name>
    <dbReference type="NCBI Taxonomy" id="6550"/>
    <lineage>
        <taxon>Eukaryota</taxon>
        <taxon>Metazoa</taxon>
        <taxon>Spiralia</taxon>
        <taxon>Lophotrochozoa</taxon>
        <taxon>Mollusca</taxon>
        <taxon>Bivalvia</taxon>
        <taxon>Autobranchia</taxon>
        <taxon>Pteriomorphia</taxon>
        <taxon>Mytilida</taxon>
        <taxon>Mytiloidea</taxon>
        <taxon>Mytilidae</taxon>
        <taxon>Mytilinae</taxon>
        <taxon>Mytilus</taxon>
    </lineage>
</organism>
<gene>
    <name evidence="2" type="ORF">MEDL_65450</name>
</gene>
<protein>
    <submittedName>
        <fullName evidence="2">Uncharacterized protein</fullName>
    </submittedName>
</protein>
<feature type="transmembrane region" description="Helical" evidence="1">
    <location>
        <begin position="96"/>
        <end position="116"/>
    </location>
</feature>
<sequence length="271" mass="30008">MANFSNVSVVISTPISNISISVTTVILQVIGVIFNAAFIHISRKGTDKRTDVTLLLACSTQIGQALVTLVKFMFVLVCEDDNTALQWYFIFEPFDFLFRGLYIWLSLSLSTARYVVLKKIKIPNNNLKILKLTPCPSTMDTRMTTDVKFFSNITCPTTFETRQKLHEKSSKGRLSDGSLSFSKGRLSDGSLSFSKGRLSDGSLSFSKGRLSDGSIGSYTSFSGRRTMSVCSSNRYTHSIGSFRSGPSLQHSISIQSNQSIEEAVQDTITYF</sequence>
<keyword evidence="1" id="KW-1133">Transmembrane helix</keyword>
<keyword evidence="1" id="KW-0812">Transmembrane</keyword>
<feature type="transmembrane region" description="Helical" evidence="1">
    <location>
        <begin position="20"/>
        <end position="41"/>
    </location>
</feature>
<evidence type="ECO:0000313" key="3">
    <source>
        <dbReference type="Proteomes" id="UP000683360"/>
    </source>
</evidence>
<dbReference type="Proteomes" id="UP000683360">
    <property type="component" value="Unassembled WGS sequence"/>
</dbReference>
<accession>A0A8S3V9R8</accession>
<feature type="transmembrane region" description="Helical" evidence="1">
    <location>
        <begin position="53"/>
        <end position="76"/>
    </location>
</feature>
<keyword evidence="3" id="KW-1185">Reference proteome</keyword>
<comment type="caution">
    <text evidence="2">The sequence shown here is derived from an EMBL/GenBank/DDBJ whole genome shotgun (WGS) entry which is preliminary data.</text>
</comment>
<evidence type="ECO:0000256" key="1">
    <source>
        <dbReference type="SAM" id="Phobius"/>
    </source>
</evidence>
<name>A0A8S3V9R8_MYTED</name>
<keyword evidence="1" id="KW-0472">Membrane</keyword>